<keyword evidence="2" id="KW-1185">Reference proteome</keyword>
<dbReference type="EMBL" id="CM045763">
    <property type="protein sequence ID" value="KAI8023284.1"/>
    <property type="molecule type" value="Genomic_DNA"/>
</dbReference>
<protein>
    <submittedName>
        <fullName evidence="1">TMV resistance protein N</fullName>
    </submittedName>
</protein>
<reference evidence="1 2" key="1">
    <citation type="journal article" date="2022" name="Plant J.">
        <title>Chromosome-level genome of Camellia lanceoleosa provides a valuable resource for understanding genome evolution and self-incompatibility.</title>
        <authorList>
            <person name="Gong W."/>
            <person name="Xiao S."/>
            <person name="Wang L."/>
            <person name="Liao Z."/>
            <person name="Chang Y."/>
            <person name="Mo W."/>
            <person name="Hu G."/>
            <person name="Li W."/>
            <person name="Zhao G."/>
            <person name="Zhu H."/>
            <person name="Hu X."/>
            <person name="Ji K."/>
            <person name="Xiang X."/>
            <person name="Song Q."/>
            <person name="Yuan D."/>
            <person name="Jin S."/>
            <person name="Zhang L."/>
        </authorList>
    </citation>
    <scope>NUCLEOTIDE SEQUENCE [LARGE SCALE GENOMIC DNA]</scope>
    <source>
        <strain evidence="1">SQ_2022a</strain>
    </source>
</reference>
<dbReference type="Proteomes" id="UP001060215">
    <property type="component" value="Chromosome 6"/>
</dbReference>
<accession>A0ACC0IDI1</accession>
<evidence type="ECO:0000313" key="1">
    <source>
        <dbReference type="EMBL" id="KAI8023284.1"/>
    </source>
</evidence>
<gene>
    <name evidence="1" type="ORF">LOK49_LG03G03348</name>
</gene>
<name>A0ACC0IDI1_9ERIC</name>
<evidence type="ECO:0000313" key="2">
    <source>
        <dbReference type="Proteomes" id="UP001060215"/>
    </source>
</evidence>
<sequence length="1230" mass="140946">MEIVRAQDASSSDSPCSYHVFLSFRGEDTRKTFIDHLYTALKHAGFRTFRDDDEIERGENIKFELQKAIQESRISIVVFSKDYASSSWCLDELVMILKRKKTTGHVVLPIFYHVNPSHVRKQMGSFKKSFMRHEKKFHAEAGERKDDWKGKMQEWRAALREAADLAGMNLQNQADGLESKFIRKIVEVVSDKLRRTILGNSPYLIGIHSRAKNIGLWLQDGSSDVDIVAICGIGGIGKTTIAKFLYNSNFSKFEGSSFLANVRETLKQPNGLLQLQRQLLSDILKGRKNKLYNAEEGIVKIKDALRCKRVLIILDDVDTIDQLDAILGMRDWLFQGSKIIITTRHERLLRAHEVCHIHKVGYLDYNESLELFSWHAFGQNRPIDGFIEVSKRVIQYCGGLPLAIQILGSSLSGKSLNVWKSQLEKLKAIPDYQVLEKLKISYDSLQDDHDKNLFLHVACFFVGMDEDWVVTILDGCDFYTTIGIQNLIDRCLLMIDKHKKLVMHQLVQEMGKEIVRQESPKEPGERSRLWNHKDSFNVLRENTGTRKIEGLILDMNFLEDKYDRTVFGVNRKRHFEEFLSTSLMSNIGNSFKRRRFGIFSWQTIGITLQNLDQIALEVDVFTRMHKLKLLQLKNLQVNGSFDNFPKGLRWLCWHGFSFNSICDDFPLDNLVVLDMQYSNLQKVWEGTKFLESLKILDLSHSHCLSGTPDFLEVPNLERLILESCARLVEVHESIGHLHRLVLLNLKDCKNLRKLPRSIVMLKFLETLDISGCSNIKELPIEMGTMDSLTKFNANATVVSLFHSTTKEVKPWYSFIWPSLSKPRKSVEISRALLPRYLVHLSLVDCNLSEDAFPKDLSNLSSLQILNLSNNPIRSLPNCIGGLTGLQILELEECKRLQSLIVEQNLKVLSVNYCTLLEKVTFQSFPSSTTEFENLYDSYIKWLNLQEFYISKCACYSAPSTMQYNDTWENQFVVMESWRPLMSCYGCDNIIEVMGFLKCEPIGNIDVEIMNNLGLPNFGSMGSPTVTLSNIYLGNQRKLPLQGCHEEHIFYAYLPESKIPTWFNIKNTGSSISFIVPSLFKIQALSVCSIYALSNNPKYLGHNYDAHTIINNTTKSLIWSHSPYVIGIPEADKDMMWLSYWKFENQLKGRDELNISVVGNEDFQVKEVGVHLVYKEQEEKSSQSTSEAASQLQFSLYGNVVPGNASTVHPVSKKVFHLNSHRLDCWICDDL</sequence>
<comment type="caution">
    <text evidence="1">The sequence shown here is derived from an EMBL/GenBank/DDBJ whole genome shotgun (WGS) entry which is preliminary data.</text>
</comment>
<proteinExistence type="predicted"/>
<organism evidence="1 2">
    <name type="scientific">Camellia lanceoleosa</name>
    <dbReference type="NCBI Taxonomy" id="1840588"/>
    <lineage>
        <taxon>Eukaryota</taxon>
        <taxon>Viridiplantae</taxon>
        <taxon>Streptophyta</taxon>
        <taxon>Embryophyta</taxon>
        <taxon>Tracheophyta</taxon>
        <taxon>Spermatophyta</taxon>
        <taxon>Magnoliopsida</taxon>
        <taxon>eudicotyledons</taxon>
        <taxon>Gunneridae</taxon>
        <taxon>Pentapetalae</taxon>
        <taxon>asterids</taxon>
        <taxon>Ericales</taxon>
        <taxon>Theaceae</taxon>
        <taxon>Camellia</taxon>
    </lineage>
</organism>